<feature type="transmembrane region" description="Helical" evidence="5">
    <location>
        <begin position="241"/>
        <end position="260"/>
    </location>
</feature>
<dbReference type="PANTHER" id="PTHR42770">
    <property type="entry name" value="AMINO ACID TRANSPORTER-RELATED"/>
    <property type="match status" value="1"/>
</dbReference>
<evidence type="ECO:0000256" key="3">
    <source>
        <dbReference type="ARBA" id="ARBA00022989"/>
    </source>
</evidence>
<sequence length="458" mass="50375">MNTTVKEVSIDTTVNEGQLKRTLKLRHVIFIGLAYMAPLAVFDTFGIVSEITNGHVPAAYVLITIALLFTAYSYGKMVKVYPSAGSAYTYTRKTMNSHIGFLVGWVALLDYLFLPMINALLSSIYMSAVFPDVPPWIWIFATIIFTTVLNIAGIKLAVVANYFMVIVEFLVAVIFVILTIRGIVNAEAGSLFTMTPFFTEGMSFSAVFAGASILALSFLGFDAVTTLSEETIDPKKTIPKAIYIIALAAGFFFIVVTYFMQSLFPDVSVIQNIASASPEIAKYIGGTLFQAIFIAGYLVAVLACGLTQQMSASRLLYAMGRDGVLPRRFFGYIHPSSGVPVLNILLIGVLACSAIFLDLAKAASLINFGAFVAFTFVNLSVIIFFLRHKKQKKFTVKSIVGSIIIPLIGFGFNLYLWFKLDIDAKIVGFIWTTIGLGYLLYLTKFFKVRPPQFDDSKQ</sequence>
<keyword evidence="3 5" id="KW-1133">Transmembrane helix</keyword>
<feature type="transmembrane region" description="Helical" evidence="5">
    <location>
        <begin position="329"/>
        <end position="356"/>
    </location>
</feature>
<protein>
    <submittedName>
        <fullName evidence="7">Putrescine importer PuuP</fullName>
    </submittedName>
</protein>
<dbReference type="AlphaFoldDB" id="A0A221MEZ4"/>
<feature type="transmembrane region" description="Helical" evidence="5">
    <location>
        <begin position="204"/>
        <end position="221"/>
    </location>
</feature>
<dbReference type="Pfam" id="PF00324">
    <property type="entry name" value="AA_permease"/>
    <property type="match status" value="1"/>
</dbReference>
<feature type="transmembrane region" description="Helical" evidence="5">
    <location>
        <begin position="424"/>
        <end position="442"/>
    </location>
</feature>
<evidence type="ECO:0000256" key="4">
    <source>
        <dbReference type="ARBA" id="ARBA00023136"/>
    </source>
</evidence>
<name>A0A221MEZ4_9BACI</name>
<feature type="transmembrane region" description="Helical" evidence="5">
    <location>
        <begin position="398"/>
        <end position="418"/>
    </location>
</feature>
<evidence type="ECO:0000313" key="8">
    <source>
        <dbReference type="Proteomes" id="UP000204391"/>
    </source>
</evidence>
<dbReference type="PANTHER" id="PTHR42770:SF8">
    <property type="entry name" value="PUTRESCINE IMPORTER PUUP"/>
    <property type="match status" value="1"/>
</dbReference>
<feature type="transmembrane region" description="Helical" evidence="5">
    <location>
        <begin position="54"/>
        <end position="74"/>
    </location>
</feature>
<evidence type="ECO:0000256" key="1">
    <source>
        <dbReference type="ARBA" id="ARBA00004141"/>
    </source>
</evidence>
<dbReference type="PIRSF" id="PIRSF006060">
    <property type="entry name" value="AA_transporter"/>
    <property type="match status" value="1"/>
</dbReference>
<organism evidence="7 8">
    <name type="scientific">Virgibacillus necropolis</name>
    <dbReference type="NCBI Taxonomy" id="163877"/>
    <lineage>
        <taxon>Bacteria</taxon>
        <taxon>Bacillati</taxon>
        <taxon>Bacillota</taxon>
        <taxon>Bacilli</taxon>
        <taxon>Bacillales</taxon>
        <taxon>Bacillaceae</taxon>
        <taxon>Virgibacillus</taxon>
    </lineage>
</organism>
<dbReference type="RefSeq" id="WP_089533184.1">
    <property type="nucleotide sequence ID" value="NZ_CP022437.1"/>
</dbReference>
<dbReference type="GO" id="GO:0055085">
    <property type="term" value="P:transmembrane transport"/>
    <property type="evidence" value="ECO:0007669"/>
    <property type="project" value="InterPro"/>
</dbReference>
<evidence type="ECO:0000256" key="5">
    <source>
        <dbReference type="SAM" id="Phobius"/>
    </source>
</evidence>
<evidence type="ECO:0000256" key="2">
    <source>
        <dbReference type="ARBA" id="ARBA00022692"/>
    </source>
</evidence>
<accession>A0A221MEZ4</accession>
<dbReference type="OrthoDB" id="9762947at2"/>
<reference evidence="7 8" key="1">
    <citation type="journal article" date="2003" name="Int. J. Syst. Evol. Microbiol.">
        <title>Virgibacillus carmonensis sp. nov., Virgibacillus necropolis sp. nov. and Virgibacillus picturae sp. nov., three novel species isolated from deteriorated mural paintings, transfer of the species of the genus salibacillus to Virgibacillus, as Virgibacillus marismortui comb. nov. and Virgibacillus salexigens comb. nov., and emended description of the genus Virgibacillus.</title>
        <authorList>
            <person name="Heyrman J."/>
            <person name="Logan N.A."/>
            <person name="Busse H.J."/>
            <person name="Balcaen A."/>
            <person name="Lebbe L."/>
            <person name="Rodriguez-Diaz M."/>
            <person name="Swings J."/>
            <person name="De Vos P."/>
        </authorList>
    </citation>
    <scope>NUCLEOTIDE SEQUENCE [LARGE SCALE GENOMIC DNA]</scope>
    <source>
        <strain evidence="7 8">LMG 19488</strain>
    </source>
</reference>
<dbReference type="InterPro" id="IPR050367">
    <property type="entry name" value="APC_superfamily"/>
</dbReference>
<feature type="transmembrane region" description="Helical" evidence="5">
    <location>
        <begin position="137"/>
        <end position="158"/>
    </location>
</feature>
<evidence type="ECO:0000259" key="6">
    <source>
        <dbReference type="Pfam" id="PF00324"/>
    </source>
</evidence>
<dbReference type="KEGG" id="vne:CFK40_14950"/>
<gene>
    <name evidence="7" type="ORF">CFK40_14950</name>
</gene>
<feature type="transmembrane region" description="Helical" evidence="5">
    <location>
        <begin position="28"/>
        <end position="48"/>
    </location>
</feature>
<evidence type="ECO:0000313" key="7">
    <source>
        <dbReference type="EMBL" id="ASN06227.1"/>
    </source>
</evidence>
<feature type="transmembrane region" description="Helical" evidence="5">
    <location>
        <begin position="95"/>
        <end position="117"/>
    </location>
</feature>
<proteinExistence type="predicted"/>
<dbReference type="Proteomes" id="UP000204391">
    <property type="component" value="Chromosome"/>
</dbReference>
<keyword evidence="8" id="KW-1185">Reference proteome</keyword>
<dbReference type="GO" id="GO:0016020">
    <property type="term" value="C:membrane"/>
    <property type="evidence" value="ECO:0007669"/>
    <property type="project" value="UniProtKB-SubCell"/>
</dbReference>
<feature type="transmembrane region" description="Helical" evidence="5">
    <location>
        <begin position="362"/>
        <end position="386"/>
    </location>
</feature>
<dbReference type="InterPro" id="IPR004841">
    <property type="entry name" value="AA-permease/SLC12A_dom"/>
</dbReference>
<feature type="transmembrane region" description="Helical" evidence="5">
    <location>
        <begin position="165"/>
        <end position="184"/>
    </location>
</feature>
<comment type="subcellular location">
    <subcellularLocation>
        <location evidence="1">Membrane</location>
        <topology evidence="1">Multi-pass membrane protein</topology>
    </subcellularLocation>
</comment>
<dbReference type="Gene3D" id="1.20.1740.10">
    <property type="entry name" value="Amino acid/polyamine transporter I"/>
    <property type="match status" value="1"/>
</dbReference>
<keyword evidence="4 5" id="KW-0472">Membrane</keyword>
<feature type="transmembrane region" description="Helical" evidence="5">
    <location>
        <begin position="280"/>
        <end position="308"/>
    </location>
</feature>
<dbReference type="EMBL" id="CP022437">
    <property type="protein sequence ID" value="ASN06227.1"/>
    <property type="molecule type" value="Genomic_DNA"/>
</dbReference>
<keyword evidence="2 5" id="KW-0812">Transmembrane</keyword>
<feature type="domain" description="Amino acid permease/ SLC12A" evidence="6">
    <location>
        <begin position="27"/>
        <end position="401"/>
    </location>
</feature>